<evidence type="ECO:0000313" key="2">
    <source>
        <dbReference type="EMBL" id="MPC81926.1"/>
    </source>
</evidence>
<evidence type="ECO:0000313" key="3">
    <source>
        <dbReference type="Proteomes" id="UP000324222"/>
    </source>
</evidence>
<feature type="compositionally biased region" description="Basic and acidic residues" evidence="1">
    <location>
        <begin position="47"/>
        <end position="66"/>
    </location>
</feature>
<protein>
    <submittedName>
        <fullName evidence="2">Uncharacterized protein</fullName>
    </submittedName>
</protein>
<sequence>MCFGIIAVTSLPTPRCCERLPPAAGEAGRHGASKARLRPNVPLAGGERWHKPESVRGQDQGRDAKQHVSFVMDNPGRICKEGLMSEEEEEGEEEEKEKEKEEETREERREE</sequence>
<dbReference type="Proteomes" id="UP000324222">
    <property type="component" value="Unassembled WGS sequence"/>
</dbReference>
<keyword evidence="3" id="KW-1185">Reference proteome</keyword>
<feature type="compositionally biased region" description="Acidic residues" evidence="1">
    <location>
        <begin position="84"/>
        <end position="96"/>
    </location>
</feature>
<accession>A0A5B7IIY9</accession>
<feature type="compositionally biased region" description="Basic and acidic residues" evidence="1">
    <location>
        <begin position="97"/>
        <end position="111"/>
    </location>
</feature>
<comment type="caution">
    <text evidence="2">The sequence shown here is derived from an EMBL/GenBank/DDBJ whole genome shotgun (WGS) entry which is preliminary data.</text>
</comment>
<evidence type="ECO:0000256" key="1">
    <source>
        <dbReference type="SAM" id="MobiDB-lite"/>
    </source>
</evidence>
<feature type="region of interest" description="Disordered" evidence="1">
    <location>
        <begin position="22"/>
        <end position="111"/>
    </location>
</feature>
<dbReference type="EMBL" id="VSRR010058427">
    <property type="protein sequence ID" value="MPC81926.1"/>
    <property type="molecule type" value="Genomic_DNA"/>
</dbReference>
<dbReference type="AlphaFoldDB" id="A0A5B7IIY9"/>
<reference evidence="2 3" key="1">
    <citation type="submission" date="2019-05" db="EMBL/GenBank/DDBJ databases">
        <title>Another draft genome of Portunus trituberculatus and its Hox gene families provides insights of decapod evolution.</title>
        <authorList>
            <person name="Jeong J.-H."/>
            <person name="Song I."/>
            <person name="Kim S."/>
            <person name="Choi T."/>
            <person name="Kim D."/>
            <person name="Ryu S."/>
            <person name="Kim W."/>
        </authorList>
    </citation>
    <scope>NUCLEOTIDE SEQUENCE [LARGE SCALE GENOMIC DNA]</scope>
    <source>
        <tissue evidence="2">Muscle</tissue>
    </source>
</reference>
<gene>
    <name evidence="2" type="ORF">E2C01_076567</name>
</gene>
<proteinExistence type="predicted"/>
<name>A0A5B7IIY9_PORTR</name>
<organism evidence="2 3">
    <name type="scientific">Portunus trituberculatus</name>
    <name type="common">Swimming crab</name>
    <name type="synonym">Neptunus trituberculatus</name>
    <dbReference type="NCBI Taxonomy" id="210409"/>
    <lineage>
        <taxon>Eukaryota</taxon>
        <taxon>Metazoa</taxon>
        <taxon>Ecdysozoa</taxon>
        <taxon>Arthropoda</taxon>
        <taxon>Crustacea</taxon>
        <taxon>Multicrustacea</taxon>
        <taxon>Malacostraca</taxon>
        <taxon>Eumalacostraca</taxon>
        <taxon>Eucarida</taxon>
        <taxon>Decapoda</taxon>
        <taxon>Pleocyemata</taxon>
        <taxon>Brachyura</taxon>
        <taxon>Eubrachyura</taxon>
        <taxon>Portunoidea</taxon>
        <taxon>Portunidae</taxon>
        <taxon>Portuninae</taxon>
        <taxon>Portunus</taxon>
    </lineage>
</organism>